<proteinExistence type="predicted"/>
<dbReference type="Proteomes" id="UP000472265">
    <property type="component" value="Chromosome 8"/>
</dbReference>
<dbReference type="AlphaFoldDB" id="A0A671XU78"/>
<evidence type="ECO:0000313" key="3">
    <source>
        <dbReference type="Ensembl" id="ENSSAUP00010054590.1"/>
    </source>
</evidence>
<keyword evidence="2" id="KW-1133">Transmembrane helix</keyword>
<dbReference type="PANTHER" id="PTHR22708">
    <property type="entry name" value="LEUCINE-RICH REPEAT-CONTAINING PROTEIN 56"/>
    <property type="match status" value="1"/>
</dbReference>
<gene>
    <name evidence="3" type="primary">LRRC56</name>
    <name evidence="3" type="synonym">lrrc56</name>
</gene>
<evidence type="ECO:0000256" key="2">
    <source>
        <dbReference type="SAM" id="Phobius"/>
    </source>
</evidence>
<dbReference type="SUPFAM" id="SSF52058">
    <property type="entry name" value="L domain-like"/>
    <property type="match status" value="1"/>
</dbReference>
<evidence type="ECO:0000256" key="1">
    <source>
        <dbReference type="SAM" id="MobiDB-lite"/>
    </source>
</evidence>
<keyword evidence="4" id="KW-1185">Reference proteome</keyword>
<dbReference type="Gene3D" id="3.80.10.10">
    <property type="entry name" value="Ribonuclease Inhibitor"/>
    <property type="match status" value="1"/>
</dbReference>
<dbReference type="PANTHER" id="PTHR22708:SF0">
    <property type="entry name" value="LEUCINE-RICH REPEAT-CONTAINING PROTEIN 56"/>
    <property type="match status" value="1"/>
</dbReference>
<name>A0A671XU78_SPAAU</name>
<feature type="compositionally biased region" description="Polar residues" evidence="1">
    <location>
        <begin position="331"/>
        <end position="341"/>
    </location>
</feature>
<keyword evidence="2" id="KW-0812">Transmembrane</keyword>
<dbReference type="InterPro" id="IPR032675">
    <property type="entry name" value="LRR_dom_sf"/>
</dbReference>
<sequence length="353" mass="39937">MSCCSLQDLDGISTFFSLKELYVAYNNVSDLSQVGMLENLQLLDLERNDVDDLVQVQYLGLCGNLQTLILEGNPVCLCPNPTAPQTTDYRYRAAVRELVPQLCYLDDLRVEEDGRSCSTTMGEDWAILRNYIRDSTQTATEDGVCLYMLTISILYLSSFSAGSFLVTLHRLSTAIFAPQCHQEDLVVSEDGFIYIFFFYLLILKGAGKILFCGNPVQAIRARREKLRTAPTRSTFTPRDLPIHVPEHTYDLEESDVRERVDVLAELRAWREQHSRRLQSIEKERAPQVLAIRYSDEEEGDDDDEEEGFGGVRSEESSDEESEEERHGDSLDTASPDSSFLSLSPGEHLLTDQT</sequence>
<feature type="region of interest" description="Disordered" evidence="1">
    <location>
        <begin position="288"/>
        <end position="353"/>
    </location>
</feature>
<organism evidence="3 4">
    <name type="scientific">Sparus aurata</name>
    <name type="common">Gilthead sea bream</name>
    <dbReference type="NCBI Taxonomy" id="8175"/>
    <lineage>
        <taxon>Eukaryota</taxon>
        <taxon>Metazoa</taxon>
        <taxon>Chordata</taxon>
        <taxon>Craniata</taxon>
        <taxon>Vertebrata</taxon>
        <taxon>Euteleostomi</taxon>
        <taxon>Actinopterygii</taxon>
        <taxon>Neopterygii</taxon>
        <taxon>Teleostei</taxon>
        <taxon>Neoteleostei</taxon>
        <taxon>Acanthomorphata</taxon>
        <taxon>Eupercaria</taxon>
        <taxon>Spariformes</taxon>
        <taxon>Sparidae</taxon>
        <taxon>Sparus</taxon>
    </lineage>
</organism>
<reference evidence="3" key="3">
    <citation type="submission" date="2025-09" db="UniProtKB">
        <authorList>
            <consortium name="Ensembl"/>
        </authorList>
    </citation>
    <scope>IDENTIFICATION</scope>
</reference>
<dbReference type="InterPro" id="IPR040091">
    <property type="entry name" value="LRRC56"/>
</dbReference>
<protein>
    <submittedName>
        <fullName evidence="3">Leucine rich repeat containing 56</fullName>
    </submittedName>
</protein>
<keyword evidence="2" id="KW-0472">Membrane</keyword>
<feature type="transmembrane region" description="Helical" evidence="2">
    <location>
        <begin position="192"/>
        <end position="213"/>
    </location>
</feature>
<dbReference type="GeneTree" id="ENSGT00390000001545"/>
<reference evidence="3" key="2">
    <citation type="submission" date="2025-08" db="UniProtKB">
        <authorList>
            <consortium name="Ensembl"/>
        </authorList>
    </citation>
    <scope>IDENTIFICATION</scope>
</reference>
<feature type="compositionally biased region" description="Acidic residues" evidence="1">
    <location>
        <begin position="295"/>
        <end position="307"/>
    </location>
</feature>
<evidence type="ECO:0000313" key="4">
    <source>
        <dbReference type="Proteomes" id="UP000472265"/>
    </source>
</evidence>
<accession>A0A671XU78</accession>
<dbReference type="Ensembl" id="ENSSAUT00010057371.1">
    <property type="protein sequence ID" value="ENSSAUP00010054590.1"/>
    <property type="gene ID" value="ENSSAUG00010022487.1"/>
</dbReference>
<feature type="transmembrane region" description="Helical" evidence="2">
    <location>
        <begin position="144"/>
        <end position="166"/>
    </location>
</feature>
<reference evidence="3" key="1">
    <citation type="submission" date="2021-04" db="EMBL/GenBank/DDBJ databases">
        <authorList>
            <consortium name="Wellcome Sanger Institute Data Sharing"/>
        </authorList>
    </citation>
    <scope>NUCLEOTIDE SEQUENCE [LARGE SCALE GENOMIC DNA]</scope>
</reference>